<dbReference type="Pfam" id="PF00106">
    <property type="entry name" value="adh_short"/>
    <property type="match status" value="1"/>
</dbReference>
<evidence type="ECO:0000313" key="5">
    <source>
        <dbReference type="Proteomes" id="UP001296943"/>
    </source>
</evidence>
<comment type="caution">
    <text evidence="4">The sequence shown here is derived from an EMBL/GenBank/DDBJ whole genome shotgun (WGS) entry which is preliminary data.</text>
</comment>
<dbReference type="InterPro" id="IPR051911">
    <property type="entry name" value="SDR_oxidoreductase"/>
</dbReference>
<organism evidence="4 5">
    <name type="scientific">Aquibacillus albus</name>
    <dbReference type="NCBI Taxonomy" id="1168171"/>
    <lineage>
        <taxon>Bacteria</taxon>
        <taxon>Bacillati</taxon>
        <taxon>Bacillota</taxon>
        <taxon>Bacilli</taxon>
        <taxon>Bacillales</taxon>
        <taxon>Bacillaceae</taxon>
        <taxon>Aquibacillus</taxon>
    </lineage>
</organism>
<dbReference type="CDD" id="cd05374">
    <property type="entry name" value="17beta-HSD-like_SDR_c"/>
    <property type="match status" value="1"/>
</dbReference>
<evidence type="ECO:0000256" key="3">
    <source>
        <dbReference type="RuleBase" id="RU000363"/>
    </source>
</evidence>
<dbReference type="Proteomes" id="UP001296943">
    <property type="component" value="Unassembled WGS sequence"/>
</dbReference>
<dbReference type="InterPro" id="IPR002347">
    <property type="entry name" value="SDR_fam"/>
</dbReference>
<dbReference type="PANTHER" id="PTHR43976">
    <property type="entry name" value="SHORT CHAIN DEHYDROGENASE"/>
    <property type="match status" value="1"/>
</dbReference>
<dbReference type="PRINTS" id="PR00081">
    <property type="entry name" value="GDHRDH"/>
</dbReference>
<gene>
    <name evidence="4" type="ORF">JOC48_001223</name>
</gene>
<dbReference type="SUPFAM" id="SSF51735">
    <property type="entry name" value="NAD(P)-binding Rossmann-fold domains"/>
    <property type="match status" value="1"/>
</dbReference>
<dbReference type="NCBIfam" id="NF005372">
    <property type="entry name" value="PRK06914.1"/>
    <property type="match status" value="1"/>
</dbReference>
<dbReference type="InterPro" id="IPR036291">
    <property type="entry name" value="NAD(P)-bd_dom_sf"/>
</dbReference>
<accession>A0ABS2MY03</accession>
<keyword evidence="2" id="KW-0560">Oxidoreductase</keyword>
<evidence type="ECO:0000256" key="2">
    <source>
        <dbReference type="ARBA" id="ARBA00023002"/>
    </source>
</evidence>
<dbReference type="PRINTS" id="PR00080">
    <property type="entry name" value="SDRFAMILY"/>
</dbReference>
<dbReference type="PANTHER" id="PTHR43976:SF16">
    <property type="entry name" value="SHORT-CHAIN DEHYDROGENASE_REDUCTASE FAMILY PROTEIN"/>
    <property type="match status" value="1"/>
</dbReference>
<evidence type="ECO:0000313" key="4">
    <source>
        <dbReference type="EMBL" id="MBM7570745.1"/>
    </source>
</evidence>
<name>A0ABS2MY03_9BACI</name>
<dbReference type="Gene3D" id="3.40.50.720">
    <property type="entry name" value="NAD(P)-binding Rossmann-like Domain"/>
    <property type="match status" value="1"/>
</dbReference>
<reference evidence="4 5" key="1">
    <citation type="submission" date="2021-01" db="EMBL/GenBank/DDBJ databases">
        <title>Genomic Encyclopedia of Type Strains, Phase IV (KMG-IV): sequencing the most valuable type-strain genomes for metagenomic binning, comparative biology and taxonomic classification.</title>
        <authorList>
            <person name="Goeker M."/>
        </authorList>
    </citation>
    <scope>NUCLEOTIDE SEQUENCE [LARGE SCALE GENOMIC DNA]</scope>
    <source>
        <strain evidence="4 5">DSM 23711</strain>
    </source>
</reference>
<keyword evidence="5" id="KW-1185">Reference proteome</keyword>
<dbReference type="RefSeq" id="WP_204498165.1">
    <property type="nucleotide sequence ID" value="NZ_JAFBDR010000005.1"/>
</dbReference>
<proteinExistence type="inferred from homology"/>
<dbReference type="PROSITE" id="PS00061">
    <property type="entry name" value="ADH_SHORT"/>
    <property type="match status" value="1"/>
</dbReference>
<dbReference type="InterPro" id="IPR020904">
    <property type="entry name" value="Sc_DH/Rdtase_CS"/>
</dbReference>
<protein>
    <submittedName>
        <fullName evidence="4">NAD(P)-dependent dehydrogenase (Short-subunit alcohol dehydrogenase family)</fullName>
    </submittedName>
</protein>
<comment type="similarity">
    <text evidence="1 3">Belongs to the short-chain dehydrogenases/reductases (SDR) family.</text>
</comment>
<dbReference type="EMBL" id="JAFBDR010000005">
    <property type="protein sequence ID" value="MBM7570745.1"/>
    <property type="molecule type" value="Genomic_DNA"/>
</dbReference>
<sequence>MNHVAIVTGASSGFGLWTTIELAKHGFTVIATMRNIEKQKMFQSVTTDQTILNRINTWYLDVTDSESIDKFNTKFQTLERVDVLVNNAGIAIGGFAEELSTSDYQRQFETNVFGAIAVTQVVLPRMRAQRKGTIIHVSSISGRIGFPGLSPYVASKHALEGYSESLRLEMKPYDVQVALVEPGSFQTNIWTSGMEFVKGRGASPYHHYKQKLLSRVEAGKKKYGDPQIVARLICNIARMKKVNKLRYPIGRGVRGMFLTKQLLPWQWWEKIIIHVIRNGK</sequence>
<evidence type="ECO:0000256" key="1">
    <source>
        <dbReference type="ARBA" id="ARBA00006484"/>
    </source>
</evidence>